<name>A0A1W0W946_HYPEX</name>
<dbReference type="AlphaFoldDB" id="A0A1W0W946"/>
<accession>A0A1W0W946</accession>
<keyword evidence="3" id="KW-1185">Reference proteome</keyword>
<evidence type="ECO:0000256" key="1">
    <source>
        <dbReference type="SAM" id="MobiDB-lite"/>
    </source>
</evidence>
<feature type="compositionally biased region" description="Basic and acidic residues" evidence="1">
    <location>
        <begin position="246"/>
        <end position="258"/>
    </location>
</feature>
<feature type="region of interest" description="Disordered" evidence="1">
    <location>
        <begin position="227"/>
        <end position="279"/>
    </location>
</feature>
<dbReference type="Proteomes" id="UP000192578">
    <property type="component" value="Unassembled WGS sequence"/>
</dbReference>
<organism evidence="2 3">
    <name type="scientific">Hypsibius exemplaris</name>
    <name type="common">Freshwater tardigrade</name>
    <dbReference type="NCBI Taxonomy" id="2072580"/>
    <lineage>
        <taxon>Eukaryota</taxon>
        <taxon>Metazoa</taxon>
        <taxon>Ecdysozoa</taxon>
        <taxon>Tardigrada</taxon>
        <taxon>Eutardigrada</taxon>
        <taxon>Parachela</taxon>
        <taxon>Hypsibioidea</taxon>
        <taxon>Hypsibiidae</taxon>
        <taxon>Hypsibius</taxon>
    </lineage>
</organism>
<feature type="compositionally biased region" description="Basic and acidic residues" evidence="1">
    <location>
        <begin position="270"/>
        <end position="279"/>
    </location>
</feature>
<comment type="caution">
    <text evidence="2">The sequence shown here is derived from an EMBL/GenBank/DDBJ whole genome shotgun (WGS) entry which is preliminary data.</text>
</comment>
<proteinExistence type="predicted"/>
<evidence type="ECO:0000313" key="3">
    <source>
        <dbReference type="Proteomes" id="UP000192578"/>
    </source>
</evidence>
<protein>
    <submittedName>
        <fullName evidence="2">Uncharacterized protein</fullName>
    </submittedName>
</protein>
<gene>
    <name evidence="2" type="ORF">BV898_13997</name>
</gene>
<evidence type="ECO:0000313" key="2">
    <source>
        <dbReference type="EMBL" id="OQV11727.1"/>
    </source>
</evidence>
<sequence>MCFPQRYLPVRSSRIRKYAAITRNRTARRDPQRRRSPNFVLDDHLKVKTLYAELQKADDQHGRAVCTRKIVRKLPSTTVAEEFGEEKAAETIVRDVFDIFKLVFCIRCKRRWMGKAKRLRQSPVRITRRPKAALQELDGKPLKEKGVREKIDIMMKDLFGAHGERRVKLEELGDEKLLVAGHDFQQAKLLIPDVAPSNLAHSDQEADLAERDSHFKTPLAAVVGFHRQTEGNPRHSRPVGVCQREQGTRPKSGKEAAGRRRKDIPYNLRPGREGPRRAG</sequence>
<reference evidence="3" key="1">
    <citation type="submission" date="2017-01" db="EMBL/GenBank/DDBJ databases">
        <title>Comparative genomics of anhydrobiosis in the tardigrade Hypsibius dujardini.</title>
        <authorList>
            <person name="Yoshida Y."/>
            <person name="Koutsovoulos G."/>
            <person name="Laetsch D."/>
            <person name="Stevens L."/>
            <person name="Kumar S."/>
            <person name="Horikawa D."/>
            <person name="Ishino K."/>
            <person name="Komine S."/>
            <person name="Tomita M."/>
            <person name="Blaxter M."/>
            <person name="Arakawa K."/>
        </authorList>
    </citation>
    <scope>NUCLEOTIDE SEQUENCE [LARGE SCALE GENOMIC DNA]</scope>
    <source>
        <strain evidence="3">Z151</strain>
    </source>
</reference>
<dbReference type="EMBL" id="MTYJ01000163">
    <property type="protein sequence ID" value="OQV11727.1"/>
    <property type="molecule type" value="Genomic_DNA"/>
</dbReference>
<dbReference type="OrthoDB" id="9983919at2759"/>